<feature type="chain" id="PRO_5001813246" description="beta-glucosidase" evidence="10">
    <location>
        <begin position="33"/>
        <end position="753"/>
    </location>
</feature>
<dbReference type="RefSeq" id="WP_037467053.1">
    <property type="nucleotide sequence ID" value="NZ_BCZD01000034.1"/>
</dbReference>
<evidence type="ECO:0000256" key="3">
    <source>
        <dbReference type="ARBA" id="ARBA00012744"/>
    </source>
</evidence>
<dbReference type="Pfam" id="PF14310">
    <property type="entry name" value="Fn3-like"/>
    <property type="match status" value="1"/>
</dbReference>
<dbReference type="InterPro" id="IPR001764">
    <property type="entry name" value="Glyco_hydro_3_N"/>
</dbReference>
<comment type="catalytic activity">
    <reaction evidence="1">
        <text>Hydrolysis of terminal, non-reducing beta-D-glucosyl residues with release of beta-D-glucose.</text>
        <dbReference type="EC" id="3.2.1.21"/>
    </reaction>
</comment>
<evidence type="ECO:0000256" key="1">
    <source>
        <dbReference type="ARBA" id="ARBA00000448"/>
    </source>
</evidence>
<dbReference type="Gene3D" id="3.20.20.300">
    <property type="entry name" value="Glycoside hydrolase, family 3, N-terminal domain"/>
    <property type="match status" value="1"/>
</dbReference>
<dbReference type="STRING" id="76947.GCA_002080435_02649"/>
<dbReference type="InterPro" id="IPR006311">
    <property type="entry name" value="TAT_signal"/>
</dbReference>
<evidence type="ECO:0000256" key="6">
    <source>
        <dbReference type="ARBA" id="ARBA00023295"/>
    </source>
</evidence>
<evidence type="ECO:0000256" key="5">
    <source>
        <dbReference type="ARBA" id="ARBA00022801"/>
    </source>
</evidence>
<proteinExistence type="inferred from homology"/>
<name>A0A086P805_SPHHM</name>
<feature type="domain" description="Fibronectin type III-like" evidence="11">
    <location>
        <begin position="671"/>
        <end position="740"/>
    </location>
</feature>
<protein>
    <recommendedName>
        <fullName evidence="3">beta-glucosidase</fullName>
        <ecNumber evidence="3">3.2.1.21</ecNumber>
    </recommendedName>
    <alternativeName>
        <fullName evidence="9">Beta-D-glucoside glucohydrolase</fullName>
    </alternativeName>
    <alternativeName>
        <fullName evidence="7">Cellobiase</fullName>
    </alternativeName>
    <alternativeName>
        <fullName evidence="8">Gentiobiase</fullName>
    </alternativeName>
</protein>
<dbReference type="Pfam" id="PF01915">
    <property type="entry name" value="Glyco_hydro_3_C"/>
    <property type="match status" value="1"/>
</dbReference>
<dbReference type="Gene3D" id="2.60.40.10">
    <property type="entry name" value="Immunoglobulins"/>
    <property type="match status" value="1"/>
</dbReference>
<keyword evidence="6" id="KW-0326">Glycosidase</keyword>
<evidence type="ECO:0000313" key="12">
    <source>
        <dbReference type="EMBL" id="KFG89523.1"/>
    </source>
</evidence>
<evidence type="ECO:0000256" key="9">
    <source>
        <dbReference type="ARBA" id="ARBA00032594"/>
    </source>
</evidence>
<comment type="caution">
    <text evidence="12">The sequence shown here is derived from an EMBL/GenBank/DDBJ whole genome shotgun (WGS) entry which is preliminary data.</text>
</comment>
<dbReference type="PANTHER" id="PTHR30620:SF16">
    <property type="entry name" value="LYSOSOMAL BETA GLUCOSIDASE"/>
    <property type="match status" value="1"/>
</dbReference>
<dbReference type="InterPro" id="IPR051915">
    <property type="entry name" value="Cellulose_Degrad_GH3"/>
</dbReference>
<dbReference type="GO" id="GO:0008422">
    <property type="term" value="F:beta-glucosidase activity"/>
    <property type="evidence" value="ECO:0007669"/>
    <property type="project" value="UniProtKB-EC"/>
</dbReference>
<sequence length="753" mass="79325">MPRDTTISRRSVLISSACLFAWQASGIPAAMAAVRRPLSSRVKSLIAQMTIEEKAGQLTLMPTPWTSAAAARINPAAAVKNVENLVGDAQAGRLGGVFNGFGVDAHRKLQTAAVKGRLGIPMIFAGDVIHGYRTVFPVPLGEAASFDTALAERTARAAAEEMAATGFDWVFAPMVDVGRDARWGRTVEGAGEDVLLSSDMARARTRGFQGRSLADNGSVAACMKHFAAYGAAEGGVDYNTADISERTLREVYLPPFQAAIDAGCATVMAAFEDIAGRPVHGSHEMLTGILRGEMGFDGLVVGDYNGDLEIAARGLAADARDAARIAIMAGLDMSMASGIYRDHLPSLVAAGEVPMERVDEAVGRVLTLKEKLGLFDDPFRRMDPKRQQARMRTKPALSLAREAAQRSIVLLKNEGDLLPLPRAGKRIAIIGPFAEGQSNLHGPWTLFADSKEAVDLAAGIRAAVADPALVAVVKGSEVTSPVSGGIDAAVAAARAADIVILAVGEREAMSGEASSRDLIVLPAPQQALAEAVAAVGKPMVVALRNGRALALEGAVLNAPAILVTWFLGSESGNATADILFGAAGPSGRLPVSFPISAGQVPYYYAHRRPGRPNNTRFITVKNEARFPFGHGLTYGKISYSDLSLSTRQIGKNGQLRATLTVKNDGKHAARELVQIYVQDVVASVTQPIRELKAYQHVDLAPGQSKQVSFTLSAADLAFLGLDLKPLIEPGQFTLWAAPSAEAAGLTAGFEVIA</sequence>
<dbReference type="FunFam" id="3.20.20.300:FF:000005">
    <property type="entry name" value="Periplasmic beta-glucosidase"/>
    <property type="match status" value="1"/>
</dbReference>
<dbReference type="InterPro" id="IPR036962">
    <property type="entry name" value="Glyco_hydro_3_N_sf"/>
</dbReference>
<evidence type="ECO:0000256" key="2">
    <source>
        <dbReference type="ARBA" id="ARBA00005336"/>
    </source>
</evidence>
<evidence type="ECO:0000313" key="13">
    <source>
        <dbReference type="Proteomes" id="UP000024284"/>
    </source>
</evidence>
<dbReference type="SUPFAM" id="SSF51445">
    <property type="entry name" value="(Trans)glycosidases"/>
    <property type="match status" value="1"/>
</dbReference>
<dbReference type="OrthoDB" id="9781691at2"/>
<dbReference type="eggNOG" id="COG1472">
    <property type="taxonomic scope" value="Bacteria"/>
</dbReference>
<keyword evidence="5" id="KW-0378">Hydrolase</keyword>
<reference evidence="12" key="1">
    <citation type="submission" date="2014-08" db="EMBL/GenBank/DDBJ databases">
        <title>Draft genome sequences of Sphingobium herbicidovorans.</title>
        <authorList>
            <person name="Gan H.M."/>
            <person name="Gan H.Y."/>
            <person name="Savka M.A."/>
        </authorList>
    </citation>
    <scope>NUCLEOTIDE SEQUENCE [LARGE SCALE GENOMIC DNA]</scope>
    <source>
        <strain evidence="12">NBRC 16415</strain>
    </source>
</reference>
<dbReference type="Proteomes" id="UP000024284">
    <property type="component" value="Unassembled WGS sequence"/>
</dbReference>
<dbReference type="InterPro" id="IPR026891">
    <property type="entry name" value="Fn3-like"/>
</dbReference>
<dbReference type="PANTHER" id="PTHR30620">
    <property type="entry name" value="PERIPLASMIC BETA-GLUCOSIDASE-RELATED"/>
    <property type="match status" value="1"/>
</dbReference>
<evidence type="ECO:0000256" key="4">
    <source>
        <dbReference type="ARBA" id="ARBA00022729"/>
    </source>
</evidence>
<comment type="similarity">
    <text evidence="2">Belongs to the glycosyl hydrolase 3 family.</text>
</comment>
<dbReference type="InterPro" id="IPR013783">
    <property type="entry name" value="Ig-like_fold"/>
</dbReference>
<dbReference type="Gene3D" id="3.40.50.1700">
    <property type="entry name" value="Glycoside hydrolase family 3 C-terminal domain"/>
    <property type="match status" value="1"/>
</dbReference>
<dbReference type="PRINTS" id="PR00133">
    <property type="entry name" value="GLHYDRLASE3"/>
</dbReference>
<evidence type="ECO:0000256" key="10">
    <source>
        <dbReference type="SAM" id="SignalP"/>
    </source>
</evidence>
<keyword evidence="4 10" id="KW-0732">Signal</keyword>
<gene>
    <name evidence="12" type="ORF">BV98_002719</name>
</gene>
<evidence type="ECO:0000256" key="7">
    <source>
        <dbReference type="ARBA" id="ARBA00031448"/>
    </source>
</evidence>
<dbReference type="GO" id="GO:0009251">
    <property type="term" value="P:glucan catabolic process"/>
    <property type="evidence" value="ECO:0007669"/>
    <property type="project" value="TreeGrafter"/>
</dbReference>
<keyword evidence="13" id="KW-1185">Reference proteome</keyword>
<feature type="signal peptide" evidence="10">
    <location>
        <begin position="1"/>
        <end position="32"/>
    </location>
</feature>
<evidence type="ECO:0000256" key="8">
    <source>
        <dbReference type="ARBA" id="ARBA00032194"/>
    </source>
</evidence>
<accession>A0A086P805</accession>
<dbReference type="InterPro" id="IPR017853">
    <property type="entry name" value="GH"/>
</dbReference>
<dbReference type="Pfam" id="PF00933">
    <property type="entry name" value="Glyco_hydro_3"/>
    <property type="match status" value="1"/>
</dbReference>
<dbReference type="PROSITE" id="PS51318">
    <property type="entry name" value="TAT"/>
    <property type="match status" value="1"/>
</dbReference>
<dbReference type="SUPFAM" id="SSF52279">
    <property type="entry name" value="Beta-D-glucan exohydrolase, C-terminal domain"/>
    <property type="match status" value="1"/>
</dbReference>
<evidence type="ECO:0000259" key="11">
    <source>
        <dbReference type="SMART" id="SM01217"/>
    </source>
</evidence>
<dbReference type="PATRIC" id="fig|1219045.3.peg.2753"/>
<dbReference type="EMBL" id="JFZA02000026">
    <property type="protein sequence ID" value="KFG89523.1"/>
    <property type="molecule type" value="Genomic_DNA"/>
</dbReference>
<organism evidence="12 13">
    <name type="scientific">Sphingobium herbicidovorans (strain ATCC 700291 / DSM 11019 / CCUG 56400 / KCTC 2939 / LMG 18315 / NBRC 16415 / MH)</name>
    <name type="common">Sphingomonas herbicidovorans</name>
    <dbReference type="NCBI Taxonomy" id="1219045"/>
    <lineage>
        <taxon>Bacteria</taxon>
        <taxon>Pseudomonadati</taxon>
        <taxon>Pseudomonadota</taxon>
        <taxon>Alphaproteobacteria</taxon>
        <taxon>Sphingomonadales</taxon>
        <taxon>Sphingomonadaceae</taxon>
        <taxon>Sphingobium</taxon>
    </lineage>
</organism>
<dbReference type="EC" id="3.2.1.21" evidence="3"/>
<dbReference type="SMART" id="SM01217">
    <property type="entry name" value="Fn3_like"/>
    <property type="match status" value="1"/>
</dbReference>
<dbReference type="InterPro" id="IPR036881">
    <property type="entry name" value="Glyco_hydro_3_C_sf"/>
</dbReference>
<dbReference type="FunFam" id="2.60.40.10:FF:000495">
    <property type="entry name" value="Periplasmic beta-glucosidase"/>
    <property type="match status" value="1"/>
</dbReference>
<dbReference type="AlphaFoldDB" id="A0A086P805"/>
<dbReference type="InterPro" id="IPR002772">
    <property type="entry name" value="Glyco_hydro_3_C"/>
</dbReference>